<proteinExistence type="predicted"/>
<organism evidence="2 3">
    <name type="scientific">Mycena rosella</name>
    <name type="common">Pink bonnet</name>
    <name type="synonym">Agaricus rosellus</name>
    <dbReference type="NCBI Taxonomy" id="1033263"/>
    <lineage>
        <taxon>Eukaryota</taxon>
        <taxon>Fungi</taxon>
        <taxon>Dikarya</taxon>
        <taxon>Basidiomycota</taxon>
        <taxon>Agaricomycotina</taxon>
        <taxon>Agaricomycetes</taxon>
        <taxon>Agaricomycetidae</taxon>
        <taxon>Agaricales</taxon>
        <taxon>Marasmiineae</taxon>
        <taxon>Mycenaceae</taxon>
        <taxon>Mycena</taxon>
    </lineage>
</organism>
<dbReference type="Proteomes" id="UP001221757">
    <property type="component" value="Unassembled WGS sequence"/>
</dbReference>
<feature type="non-terminal residue" evidence="2">
    <location>
        <position position="100"/>
    </location>
</feature>
<protein>
    <recommendedName>
        <fullName evidence="1">CxC2-like cysteine cluster KDZ transposase-associated domain-containing protein</fullName>
    </recommendedName>
</protein>
<gene>
    <name evidence="2" type="ORF">B0H17DRAFT_891552</name>
</gene>
<feature type="non-terminal residue" evidence="2">
    <location>
        <position position="1"/>
    </location>
</feature>
<sequence>HRCSDCFRGASMCTTCIVRVHEDHPLHQIQTWSGRSWEHAILKYLGLRISLGHGRGHCPHPQARNNFSVVRCSGIQNVAVDFCGCVQGRTYAEQLRQVSL</sequence>
<evidence type="ECO:0000313" key="2">
    <source>
        <dbReference type="EMBL" id="KAJ7699078.1"/>
    </source>
</evidence>
<keyword evidence="3" id="KW-1185">Reference proteome</keyword>
<feature type="domain" description="CxC2-like cysteine cluster KDZ transposase-associated" evidence="1">
    <location>
        <begin position="42"/>
        <end position="97"/>
    </location>
</feature>
<evidence type="ECO:0000259" key="1">
    <source>
        <dbReference type="Pfam" id="PF18803"/>
    </source>
</evidence>
<reference evidence="2" key="1">
    <citation type="submission" date="2023-03" db="EMBL/GenBank/DDBJ databases">
        <title>Massive genome expansion in bonnet fungi (Mycena s.s.) driven by repeated elements and novel gene families across ecological guilds.</title>
        <authorList>
            <consortium name="Lawrence Berkeley National Laboratory"/>
            <person name="Harder C.B."/>
            <person name="Miyauchi S."/>
            <person name="Viragh M."/>
            <person name="Kuo A."/>
            <person name="Thoen E."/>
            <person name="Andreopoulos B."/>
            <person name="Lu D."/>
            <person name="Skrede I."/>
            <person name="Drula E."/>
            <person name="Henrissat B."/>
            <person name="Morin E."/>
            <person name="Kohler A."/>
            <person name="Barry K."/>
            <person name="LaButti K."/>
            <person name="Morin E."/>
            <person name="Salamov A."/>
            <person name="Lipzen A."/>
            <person name="Mereny Z."/>
            <person name="Hegedus B."/>
            <person name="Baldrian P."/>
            <person name="Stursova M."/>
            <person name="Weitz H."/>
            <person name="Taylor A."/>
            <person name="Grigoriev I.V."/>
            <person name="Nagy L.G."/>
            <person name="Martin F."/>
            <person name="Kauserud H."/>
        </authorList>
    </citation>
    <scope>NUCLEOTIDE SEQUENCE</scope>
    <source>
        <strain evidence="2">CBHHK067</strain>
    </source>
</reference>
<name>A0AAD7DT35_MYCRO</name>
<evidence type="ECO:0000313" key="3">
    <source>
        <dbReference type="Proteomes" id="UP001221757"/>
    </source>
</evidence>
<dbReference type="AlphaFoldDB" id="A0AAD7DT35"/>
<dbReference type="Pfam" id="PF18803">
    <property type="entry name" value="CxC2"/>
    <property type="match status" value="1"/>
</dbReference>
<dbReference type="InterPro" id="IPR041457">
    <property type="entry name" value="CxC2_KDZ-assoc"/>
</dbReference>
<dbReference type="EMBL" id="JARKIE010000024">
    <property type="protein sequence ID" value="KAJ7699078.1"/>
    <property type="molecule type" value="Genomic_DNA"/>
</dbReference>
<accession>A0AAD7DT35</accession>
<comment type="caution">
    <text evidence="2">The sequence shown here is derived from an EMBL/GenBank/DDBJ whole genome shotgun (WGS) entry which is preliminary data.</text>
</comment>